<evidence type="ECO:0000256" key="4">
    <source>
        <dbReference type="ARBA" id="ARBA00023136"/>
    </source>
</evidence>
<comment type="subcellular location">
    <subcellularLocation>
        <location evidence="1">Endomembrane system</location>
        <topology evidence="1">Multi-pass membrane protein</topology>
    </subcellularLocation>
</comment>
<dbReference type="Pfam" id="PF02656">
    <property type="entry name" value="DUF202"/>
    <property type="match status" value="1"/>
</dbReference>
<dbReference type="EMBL" id="JAGHKO010000005">
    <property type="protein sequence ID" value="MBO9202802.1"/>
    <property type="molecule type" value="Genomic_DNA"/>
</dbReference>
<evidence type="ECO:0000313" key="8">
    <source>
        <dbReference type="Proteomes" id="UP000677244"/>
    </source>
</evidence>
<feature type="domain" description="DUF202" evidence="6">
    <location>
        <begin position="23"/>
        <end position="91"/>
    </location>
</feature>
<evidence type="ECO:0000256" key="2">
    <source>
        <dbReference type="ARBA" id="ARBA00022692"/>
    </source>
</evidence>
<accession>A0ABS3YXZ3</accession>
<keyword evidence="2 5" id="KW-0812">Transmembrane</keyword>
<keyword evidence="4 5" id="KW-0472">Membrane</keyword>
<evidence type="ECO:0000256" key="1">
    <source>
        <dbReference type="ARBA" id="ARBA00004127"/>
    </source>
</evidence>
<proteinExistence type="predicted"/>
<dbReference type="RefSeq" id="WP_209140855.1">
    <property type="nucleotide sequence ID" value="NZ_JAGHKO010000005.1"/>
</dbReference>
<reference evidence="7 8" key="1">
    <citation type="submission" date="2021-03" db="EMBL/GenBank/DDBJ databases">
        <title>Assistant Professor.</title>
        <authorList>
            <person name="Huq M.A."/>
        </authorList>
    </citation>
    <scope>NUCLEOTIDE SEQUENCE [LARGE SCALE GENOMIC DNA]</scope>
    <source>
        <strain evidence="7 8">MAH-29</strain>
    </source>
</reference>
<protein>
    <submittedName>
        <fullName evidence="7">DUF202 domain-containing protein</fullName>
    </submittedName>
</protein>
<feature type="transmembrane region" description="Helical" evidence="5">
    <location>
        <begin position="70"/>
        <end position="89"/>
    </location>
</feature>
<feature type="transmembrane region" description="Helical" evidence="5">
    <location>
        <begin position="110"/>
        <end position="130"/>
    </location>
</feature>
<keyword evidence="3 5" id="KW-1133">Transmembrane helix</keyword>
<gene>
    <name evidence="7" type="ORF">J7I42_21110</name>
</gene>
<evidence type="ECO:0000256" key="5">
    <source>
        <dbReference type="SAM" id="Phobius"/>
    </source>
</evidence>
<keyword evidence="8" id="KW-1185">Reference proteome</keyword>
<dbReference type="InterPro" id="IPR003807">
    <property type="entry name" value="DUF202"/>
</dbReference>
<evidence type="ECO:0000313" key="7">
    <source>
        <dbReference type="EMBL" id="MBO9202802.1"/>
    </source>
</evidence>
<feature type="transmembrane region" description="Helical" evidence="5">
    <location>
        <begin position="32"/>
        <end position="50"/>
    </location>
</feature>
<comment type="caution">
    <text evidence="7">The sequence shown here is derived from an EMBL/GenBank/DDBJ whole genome shotgun (WGS) entry which is preliminary data.</text>
</comment>
<name>A0ABS3YXZ3_9BACT</name>
<evidence type="ECO:0000256" key="3">
    <source>
        <dbReference type="ARBA" id="ARBA00022989"/>
    </source>
</evidence>
<evidence type="ECO:0000259" key="6">
    <source>
        <dbReference type="Pfam" id="PF02656"/>
    </source>
</evidence>
<sequence length="132" mass="15126">MDEEDRNIKTEPSLSNTDLAFERTIMGHERTLMAWIRTTMSLISFGFTIYKFLQQTSTNQAGQQRLLTPRLVGMIMILFGLVGLFFALLDHKGFIKKIRKAYPATQSSRSFLLGVLVFIFGLLLFLGVLFRQ</sequence>
<dbReference type="Proteomes" id="UP000677244">
    <property type="component" value="Unassembled WGS sequence"/>
</dbReference>
<organism evidence="7 8">
    <name type="scientific">Niastella soli</name>
    <dbReference type="NCBI Taxonomy" id="2821487"/>
    <lineage>
        <taxon>Bacteria</taxon>
        <taxon>Pseudomonadati</taxon>
        <taxon>Bacteroidota</taxon>
        <taxon>Chitinophagia</taxon>
        <taxon>Chitinophagales</taxon>
        <taxon>Chitinophagaceae</taxon>
        <taxon>Niastella</taxon>
    </lineage>
</organism>